<dbReference type="Proteomes" id="UP000637695">
    <property type="component" value="Unassembled WGS sequence"/>
</dbReference>
<organism evidence="2 3">
    <name type="scientific">Alicyclobacillus cellulosilyticus</name>
    <dbReference type="NCBI Taxonomy" id="1003997"/>
    <lineage>
        <taxon>Bacteria</taxon>
        <taxon>Bacillati</taxon>
        <taxon>Bacillota</taxon>
        <taxon>Bacilli</taxon>
        <taxon>Bacillales</taxon>
        <taxon>Alicyclobacillaceae</taxon>
        <taxon>Alicyclobacillus</taxon>
    </lineage>
</organism>
<keyword evidence="1" id="KW-1133">Transmembrane helix</keyword>
<gene>
    <name evidence="2" type="ORF">GCM10010885_15700</name>
</gene>
<proteinExistence type="predicted"/>
<dbReference type="RefSeq" id="WP_188882266.1">
    <property type="nucleotide sequence ID" value="NZ_BMOY01000022.1"/>
</dbReference>
<dbReference type="AlphaFoldDB" id="A0A917KBN0"/>
<feature type="transmembrane region" description="Helical" evidence="1">
    <location>
        <begin position="142"/>
        <end position="161"/>
    </location>
</feature>
<dbReference type="PANTHER" id="PTHR37814">
    <property type="entry name" value="CONSERVED MEMBRANE PROTEIN"/>
    <property type="match status" value="1"/>
</dbReference>
<feature type="transmembrane region" description="Helical" evidence="1">
    <location>
        <begin position="215"/>
        <end position="239"/>
    </location>
</feature>
<evidence type="ECO:0000256" key="1">
    <source>
        <dbReference type="SAM" id="Phobius"/>
    </source>
</evidence>
<name>A0A917KBN0_9BACL</name>
<reference evidence="2" key="2">
    <citation type="submission" date="2020-09" db="EMBL/GenBank/DDBJ databases">
        <authorList>
            <person name="Sun Q."/>
            <person name="Ohkuma M."/>
        </authorList>
    </citation>
    <scope>NUCLEOTIDE SEQUENCE</scope>
    <source>
        <strain evidence="2">JCM 18487</strain>
    </source>
</reference>
<sequence>MRARLAFQAACTYIGTVVGAGFASGQEVYQFFGRYHAAGFLGIAACTLLLGWMGARLMALGHRLQASSFRAVTAAAFGAHGSRWTDGLMMGMLFGVMVAMVAGAGELLREQLAWPYALGAIFTMVAALATVTAGISGVLGSNAVIVPCMAGFVLVAGVHAVRSGLPGAVAAWNWRFEDAVWALGSAVLYAAFNVGLSMGVLIPLGAALEKDEIRFGAWGGACGLGVMLAVILATLYAYAPAAMQYQVPMGFVAAQLGGWIQAAFLAVLWAEVYSTLVGDLYAWLSPFPTASRARRAVVAGTILAAAFGMSLFGFARVVQFGYPLFGWISLVLLFGLFAAHRRMQRTRT</sequence>
<keyword evidence="1" id="KW-0472">Membrane</keyword>
<protein>
    <submittedName>
        <fullName evidence="2">Membrane protein</fullName>
    </submittedName>
</protein>
<comment type="caution">
    <text evidence="2">The sequence shown here is derived from an EMBL/GenBank/DDBJ whole genome shotgun (WGS) entry which is preliminary data.</text>
</comment>
<dbReference type="InterPro" id="IPR038728">
    <property type="entry name" value="YkvI-like"/>
</dbReference>
<dbReference type="EMBL" id="BMOY01000022">
    <property type="protein sequence ID" value="GGJ07403.1"/>
    <property type="molecule type" value="Genomic_DNA"/>
</dbReference>
<feature type="transmembrane region" description="Helical" evidence="1">
    <location>
        <begin position="320"/>
        <end position="339"/>
    </location>
</feature>
<feature type="transmembrane region" description="Helical" evidence="1">
    <location>
        <begin position="114"/>
        <end position="135"/>
    </location>
</feature>
<keyword evidence="1" id="KW-0812">Transmembrane</keyword>
<dbReference type="PANTHER" id="PTHR37814:SF1">
    <property type="entry name" value="MEMBRANE PROTEIN"/>
    <property type="match status" value="1"/>
</dbReference>
<accession>A0A917KBN0</accession>
<reference evidence="2" key="1">
    <citation type="journal article" date="2014" name="Int. J. Syst. Evol. Microbiol.">
        <title>Complete genome sequence of Corynebacterium casei LMG S-19264T (=DSM 44701T), isolated from a smear-ripened cheese.</title>
        <authorList>
            <consortium name="US DOE Joint Genome Institute (JGI-PGF)"/>
            <person name="Walter F."/>
            <person name="Albersmeier A."/>
            <person name="Kalinowski J."/>
            <person name="Ruckert C."/>
        </authorList>
    </citation>
    <scope>NUCLEOTIDE SEQUENCE</scope>
    <source>
        <strain evidence="2">JCM 18487</strain>
    </source>
</reference>
<feature type="transmembrane region" description="Helical" evidence="1">
    <location>
        <begin position="35"/>
        <end position="55"/>
    </location>
</feature>
<feature type="transmembrane region" description="Helical" evidence="1">
    <location>
        <begin position="181"/>
        <end position="208"/>
    </location>
</feature>
<evidence type="ECO:0000313" key="2">
    <source>
        <dbReference type="EMBL" id="GGJ07403.1"/>
    </source>
</evidence>
<feature type="transmembrane region" description="Helical" evidence="1">
    <location>
        <begin position="296"/>
        <end position="314"/>
    </location>
</feature>
<feature type="transmembrane region" description="Helical" evidence="1">
    <location>
        <begin position="88"/>
        <end position="108"/>
    </location>
</feature>
<keyword evidence="3" id="KW-1185">Reference proteome</keyword>
<evidence type="ECO:0000313" key="3">
    <source>
        <dbReference type="Proteomes" id="UP000637695"/>
    </source>
</evidence>